<dbReference type="OrthoDB" id="10252227at2759"/>
<name>A0A504YC74_FASGI</name>
<dbReference type="Proteomes" id="UP000316759">
    <property type="component" value="Unassembled WGS sequence"/>
</dbReference>
<dbReference type="Gene3D" id="3.40.50.300">
    <property type="entry name" value="P-loop containing nucleotide triphosphate hydrolases"/>
    <property type="match status" value="1"/>
</dbReference>
<dbReference type="GO" id="GO:0017025">
    <property type="term" value="F:TBP-class protein binding"/>
    <property type="evidence" value="ECO:0007669"/>
    <property type="project" value="InterPro"/>
</dbReference>
<dbReference type="SUPFAM" id="SSF52540">
    <property type="entry name" value="P-loop containing nucleoside triphosphate hydrolases"/>
    <property type="match status" value="1"/>
</dbReference>
<dbReference type="EMBL" id="SUNJ01012690">
    <property type="protein sequence ID" value="TPP57829.1"/>
    <property type="molecule type" value="Genomic_DNA"/>
</dbReference>
<organism evidence="2 3">
    <name type="scientific">Fasciola gigantica</name>
    <name type="common">Giant liver fluke</name>
    <dbReference type="NCBI Taxonomy" id="46835"/>
    <lineage>
        <taxon>Eukaryota</taxon>
        <taxon>Metazoa</taxon>
        <taxon>Spiralia</taxon>
        <taxon>Lophotrochozoa</taxon>
        <taxon>Platyhelminthes</taxon>
        <taxon>Trematoda</taxon>
        <taxon>Digenea</taxon>
        <taxon>Plagiorchiida</taxon>
        <taxon>Echinostomata</taxon>
        <taxon>Echinostomatoidea</taxon>
        <taxon>Fasciolidae</taxon>
        <taxon>Fasciola</taxon>
    </lineage>
</organism>
<dbReference type="InterPro" id="IPR027417">
    <property type="entry name" value="P-loop_NTPase"/>
</dbReference>
<reference evidence="2 3" key="1">
    <citation type="submission" date="2019-04" db="EMBL/GenBank/DDBJ databases">
        <title>Annotation for the trematode Fasciola gigantica.</title>
        <authorList>
            <person name="Choi Y.-J."/>
        </authorList>
    </citation>
    <scope>NUCLEOTIDE SEQUENCE [LARGE SCALE GENOMIC DNA]</scope>
    <source>
        <strain evidence="2">Uganda_cow_1</strain>
    </source>
</reference>
<proteinExistence type="predicted"/>
<dbReference type="PANTHER" id="PTHR36498">
    <property type="entry name" value="TATA-BINDING PROTEIN-ASSOCIATED FACTOR 172"/>
    <property type="match status" value="1"/>
</dbReference>
<evidence type="ECO:0000313" key="3">
    <source>
        <dbReference type="Proteomes" id="UP000316759"/>
    </source>
</evidence>
<dbReference type="GO" id="GO:0016887">
    <property type="term" value="F:ATP hydrolysis activity"/>
    <property type="evidence" value="ECO:0007669"/>
    <property type="project" value="InterPro"/>
</dbReference>
<sequence length="107" mass="12240">MDRVHRIGQRRTVNVYRLITQDSIEEQIMNLQAFKLHLANTVVSADNRHLNAMDTGHLFDRFTAAKQQSSSNQQDHRPAGGDSGAFESLEECYETEYNLDAFVARLK</sequence>
<keyword evidence="3" id="KW-1185">Reference proteome</keyword>
<protein>
    <submittedName>
        <fullName evidence="2">TATA-binding protein-associated factor</fullName>
    </submittedName>
</protein>
<dbReference type="InterPro" id="IPR044972">
    <property type="entry name" value="Mot1"/>
</dbReference>
<dbReference type="STRING" id="46835.A0A504YC74"/>
<dbReference type="AlphaFoldDB" id="A0A504YC74"/>
<accession>A0A504YC74</accession>
<evidence type="ECO:0000256" key="1">
    <source>
        <dbReference type="SAM" id="MobiDB-lite"/>
    </source>
</evidence>
<comment type="caution">
    <text evidence="2">The sequence shown here is derived from an EMBL/GenBank/DDBJ whole genome shotgun (WGS) entry which is preliminary data.</text>
</comment>
<feature type="region of interest" description="Disordered" evidence="1">
    <location>
        <begin position="61"/>
        <end position="85"/>
    </location>
</feature>
<dbReference type="PANTHER" id="PTHR36498:SF1">
    <property type="entry name" value="TATA-BINDING PROTEIN-ASSOCIATED FACTOR 172"/>
    <property type="match status" value="1"/>
</dbReference>
<gene>
    <name evidence="2" type="ORF">FGIG_11565</name>
</gene>
<evidence type="ECO:0000313" key="2">
    <source>
        <dbReference type="EMBL" id="TPP57829.1"/>
    </source>
</evidence>
<dbReference type="GO" id="GO:0003677">
    <property type="term" value="F:DNA binding"/>
    <property type="evidence" value="ECO:0007669"/>
    <property type="project" value="InterPro"/>
</dbReference>